<sequence length="416" mass="47309">MEVIKINNISKKFTLHKEKNVTLKEKLIYRNRNSVEEFMALKNVSCTIKEGATVGLIGRNGSGKSTLLKLMTRIIYPTSGEIEIKGRVSSLLELGAGFHPDFTGRENIYMNASILGFTKKEIDARYNDIIEFSELEEFIDNPLRSYSSGMYMRLAFSVAISVDPDILLIDEVLSVGDSSFQKKCINKLKQLKMEKKTIVIVSHDNFTMETLCDEIIWLNKGEIIQTGDARTVVNEYMDFLAREDGKKLTAKSSVDQSVQTEQINNEPSFEERKLGSRWGNQKVVISDVKFLNARNEESRSFQSGSRMSISFDFDVKDDIKKDLVFGFGIMTMDGRDCYGNNTYNDDVVYYFDKLKGRVILNIPELNLMGGNYLINIAAHQLDGTSYDFHYGCYEVQVVSTDRGIGICQLKHSWEIK</sequence>
<dbReference type="InterPro" id="IPR027417">
    <property type="entry name" value="P-loop_NTPase"/>
</dbReference>
<dbReference type="PANTHER" id="PTHR46743">
    <property type="entry name" value="TEICHOIC ACIDS EXPORT ATP-BINDING PROTEIN TAGH"/>
    <property type="match status" value="1"/>
</dbReference>
<dbReference type="CDD" id="cd10147">
    <property type="entry name" value="Wzt_C-like"/>
    <property type="match status" value="1"/>
</dbReference>
<keyword evidence="8" id="KW-1185">Reference proteome</keyword>
<feature type="domain" description="ABC transporter" evidence="6">
    <location>
        <begin position="23"/>
        <end position="245"/>
    </location>
</feature>
<dbReference type="GO" id="GO:0005524">
    <property type="term" value="F:ATP binding"/>
    <property type="evidence" value="ECO:0007669"/>
    <property type="project" value="UniProtKB-KW"/>
</dbReference>
<dbReference type="Gene3D" id="3.40.50.300">
    <property type="entry name" value="P-loop containing nucleotide triphosphate hydrolases"/>
    <property type="match status" value="1"/>
</dbReference>
<proteinExistence type="inferred from homology"/>
<keyword evidence="5" id="KW-1278">Translocase</keyword>
<dbReference type="InterPro" id="IPR003439">
    <property type="entry name" value="ABC_transporter-like_ATP-bd"/>
</dbReference>
<evidence type="ECO:0000313" key="8">
    <source>
        <dbReference type="Proteomes" id="UP000316208"/>
    </source>
</evidence>
<dbReference type="PANTHER" id="PTHR46743:SF2">
    <property type="entry name" value="TEICHOIC ACIDS EXPORT ATP-BINDING PROTEIN TAGH"/>
    <property type="match status" value="1"/>
</dbReference>
<dbReference type="CDD" id="cd03220">
    <property type="entry name" value="ABC_KpsT_Wzt"/>
    <property type="match status" value="1"/>
</dbReference>
<name>A0ABY3AMA8_PAEPP</name>
<evidence type="ECO:0000256" key="1">
    <source>
        <dbReference type="ARBA" id="ARBA00005417"/>
    </source>
</evidence>
<dbReference type="RefSeq" id="WP_142544779.1">
    <property type="nucleotide sequence ID" value="NZ_SADY01000005.1"/>
</dbReference>
<keyword evidence="4 7" id="KW-0067">ATP-binding</keyword>
<evidence type="ECO:0000259" key="6">
    <source>
        <dbReference type="PROSITE" id="PS50893"/>
    </source>
</evidence>
<comment type="similarity">
    <text evidence="1">Belongs to the ABC transporter superfamily.</text>
</comment>
<evidence type="ECO:0000256" key="4">
    <source>
        <dbReference type="ARBA" id="ARBA00022840"/>
    </source>
</evidence>
<dbReference type="Gene3D" id="2.70.50.60">
    <property type="entry name" value="abc- transporter (atp binding component) like domain"/>
    <property type="match status" value="1"/>
</dbReference>
<dbReference type="SUPFAM" id="SSF52540">
    <property type="entry name" value="P-loop containing nucleoside triphosphate hydrolases"/>
    <property type="match status" value="1"/>
</dbReference>
<gene>
    <name evidence="7" type="ORF">C7Y44_16280</name>
</gene>
<dbReference type="Proteomes" id="UP000316208">
    <property type="component" value="Unassembled WGS sequence"/>
</dbReference>
<dbReference type="InterPro" id="IPR029439">
    <property type="entry name" value="Wzt_C"/>
</dbReference>
<comment type="caution">
    <text evidence="7">The sequence shown here is derived from an EMBL/GenBank/DDBJ whole genome shotgun (WGS) entry which is preliminary data.</text>
</comment>
<dbReference type="PROSITE" id="PS50893">
    <property type="entry name" value="ABC_TRANSPORTER_2"/>
    <property type="match status" value="1"/>
</dbReference>
<keyword evidence="2" id="KW-0813">Transport</keyword>
<evidence type="ECO:0000313" key="7">
    <source>
        <dbReference type="EMBL" id="TQR43698.1"/>
    </source>
</evidence>
<evidence type="ECO:0000256" key="2">
    <source>
        <dbReference type="ARBA" id="ARBA00022448"/>
    </source>
</evidence>
<dbReference type="InterPro" id="IPR003593">
    <property type="entry name" value="AAA+_ATPase"/>
</dbReference>
<keyword evidence="3" id="KW-0547">Nucleotide-binding</keyword>
<evidence type="ECO:0000256" key="5">
    <source>
        <dbReference type="ARBA" id="ARBA00022967"/>
    </source>
</evidence>
<dbReference type="EMBL" id="SADY01000005">
    <property type="protein sequence ID" value="TQR43698.1"/>
    <property type="molecule type" value="Genomic_DNA"/>
</dbReference>
<protein>
    <submittedName>
        <fullName evidence="7">ABC transporter ATP-binding protein</fullName>
    </submittedName>
</protein>
<dbReference type="Pfam" id="PF14524">
    <property type="entry name" value="Wzt_C"/>
    <property type="match status" value="1"/>
</dbReference>
<dbReference type="SMART" id="SM00382">
    <property type="entry name" value="AAA"/>
    <property type="match status" value="1"/>
</dbReference>
<accession>A0ABY3AMA8</accession>
<dbReference type="Pfam" id="PF00005">
    <property type="entry name" value="ABC_tran"/>
    <property type="match status" value="1"/>
</dbReference>
<organism evidence="7 8">
    <name type="scientific">Paenibacillus popilliae</name>
    <name type="common">Bacillus popilliae</name>
    <dbReference type="NCBI Taxonomy" id="78057"/>
    <lineage>
        <taxon>Bacteria</taxon>
        <taxon>Bacillati</taxon>
        <taxon>Bacillota</taxon>
        <taxon>Bacilli</taxon>
        <taxon>Bacillales</taxon>
        <taxon>Paenibacillaceae</taxon>
        <taxon>Paenibacillus</taxon>
    </lineage>
</organism>
<dbReference type="InterPro" id="IPR015860">
    <property type="entry name" value="ABC_transpr_TagH-like"/>
</dbReference>
<evidence type="ECO:0000256" key="3">
    <source>
        <dbReference type="ARBA" id="ARBA00022741"/>
    </source>
</evidence>
<reference evidence="7 8" key="1">
    <citation type="submission" date="2018-03" db="EMBL/GenBank/DDBJ databases">
        <title>Aerobic endospore-forming bacteria genome sequencing and assembly.</title>
        <authorList>
            <person name="Cavalcante D.A."/>
            <person name="Driks A."/>
            <person name="Putonti C."/>
            <person name="De-Souza M.T."/>
        </authorList>
    </citation>
    <scope>NUCLEOTIDE SEQUENCE [LARGE SCALE GENOMIC DNA]</scope>
    <source>
        <strain evidence="7 8">SDF0028</strain>
    </source>
</reference>
<dbReference type="InterPro" id="IPR050683">
    <property type="entry name" value="Bact_Polysacc_Export_ATP-bd"/>
</dbReference>